<dbReference type="EMBL" id="UINC01172727">
    <property type="protein sequence ID" value="SVD77955.1"/>
    <property type="molecule type" value="Genomic_DNA"/>
</dbReference>
<dbReference type="AlphaFoldDB" id="A0A382Y526"/>
<sequence>VKSIEVSKTVSYISITFNLLPIYFNKIESFGLENTPERTAHLFAVCKTKKH</sequence>
<proteinExistence type="predicted"/>
<reference evidence="1" key="1">
    <citation type="submission" date="2018-05" db="EMBL/GenBank/DDBJ databases">
        <authorList>
            <person name="Lanie J.A."/>
            <person name="Ng W.-L."/>
            <person name="Kazmierczak K.M."/>
            <person name="Andrzejewski T.M."/>
            <person name="Davidsen T.M."/>
            <person name="Wayne K.J."/>
            <person name="Tettelin H."/>
            <person name="Glass J.I."/>
            <person name="Rusch D."/>
            <person name="Podicherti R."/>
            <person name="Tsui H.-C.T."/>
            <person name="Winkler M.E."/>
        </authorList>
    </citation>
    <scope>NUCLEOTIDE SEQUENCE</scope>
</reference>
<organism evidence="1">
    <name type="scientific">marine metagenome</name>
    <dbReference type="NCBI Taxonomy" id="408172"/>
    <lineage>
        <taxon>unclassified sequences</taxon>
        <taxon>metagenomes</taxon>
        <taxon>ecological metagenomes</taxon>
    </lineage>
</organism>
<name>A0A382Y526_9ZZZZ</name>
<gene>
    <name evidence="1" type="ORF">METZ01_LOCUS430809</name>
</gene>
<accession>A0A382Y526</accession>
<protein>
    <submittedName>
        <fullName evidence="1">Uncharacterized protein</fullName>
    </submittedName>
</protein>
<evidence type="ECO:0000313" key="1">
    <source>
        <dbReference type="EMBL" id="SVD77955.1"/>
    </source>
</evidence>
<feature type="non-terminal residue" evidence="1">
    <location>
        <position position="1"/>
    </location>
</feature>